<name>A0ABU5K6E5_9ACTN</name>
<evidence type="ECO:0000256" key="4">
    <source>
        <dbReference type="ARBA" id="ARBA00022741"/>
    </source>
</evidence>
<feature type="transmembrane region" description="Helical" evidence="9">
    <location>
        <begin position="111"/>
        <end position="131"/>
    </location>
</feature>
<dbReference type="GO" id="GO:0005524">
    <property type="term" value="F:ATP binding"/>
    <property type="evidence" value="ECO:0007669"/>
    <property type="project" value="UniProtKB-KW"/>
</dbReference>
<feature type="transmembrane region" description="Helical" evidence="9">
    <location>
        <begin position="77"/>
        <end position="99"/>
    </location>
</feature>
<keyword evidence="4" id="KW-0547">Nucleotide-binding</keyword>
<evidence type="ECO:0000256" key="9">
    <source>
        <dbReference type="SAM" id="Phobius"/>
    </source>
</evidence>
<dbReference type="PANTHER" id="PTHR42878">
    <property type="entry name" value="TWO-COMPONENT HISTIDINE KINASE"/>
    <property type="match status" value="1"/>
</dbReference>
<feature type="transmembrane region" description="Helical" evidence="9">
    <location>
        <begin position="169"/>
        <end position="190"/>
    </location>
</feature>
<dbReference type="PROSITE" id="PS50109">
    <property type="entry name" value="HIS_KIN"/>
    <property type="match status" value="1"/>
</dbReference>
<dbReference type="InterPro" id="IPR050351">
    <property type="entry name" value="BphY/WalK/GraS-like"/>
</dbReference>
<keyword evidence="9" id="KW-1133">Transmembrane helix</keyword>
<dbReference type="InterPro" id="IPR005467">
    <property type="entry name" value="His_kinase_dom"/>
</dbReference>
<evidence type="ECO:0000256" key="8">
    <source>
        <dbReference type="ARBA" id="ARBA00039401"/>
    </source>
</evidence>
<evidence type="ECO:0000256" key="6">
    <source>
        <dbReference type="ARBA" id="ARBA00022840"/>
    </source>
</evidence>
<dbReference type="PRINTS" id="PR00344">
    <property type="entry name" value="BCTRLSENSOR"/>
</dbReference>
<accession>A0ABU5K6E5</accession>
<dbReference type="InterPro" id="IPR003594">
    <property type="entry name" value="HATPase_dom"/>
</dbReference>
<dbReference type="EC" id="2.7.13.3" evidence="2"/>
<evidence type="ECO:0000256" key="3">
    <source>
        <dbReference type="ARBA" id="ARBA00022679"/>
    </source>
</evidence>
<keyword evidence="7" id="KW-0902">Two-component regulatory system</keyword>
<dbReference type="InterPro" id="IPR004358">
    <property type="entry name" value="Sig_transdc_His_kin-like_C"/>
</dbReference>
<proteinExistence type="predicted"/>
<feature type="transmembrane region" description="Helical" evidence="9">
    <location>
        <begin position="228"/>
        <end position="249"/>
    </location>
</feature>
<dbReference type="Gene3D" id="3.30.565.10">
    <property type="entry name" value="Histidine kinase-like ATPase, C-terminal domain"/>
    <property type="match status" value="1"/>
</dbReference>
<evidence type="ECO:0000259" key="10">
    <source>
        <dbReference type="PROSITE" id="PS50109"/>
    </source>
</evidence>
<keyword evidence="5" id="KW-0418">Kinase</keyword>
<dbReference type="EMBL" id="JAXQPW010000001">
    <property type="protein sequence ID" value="MDZ5660537.1"/>
    <property type="molecule type" value="Genomic_DNA"/>
</dbReference>
<evidence type="ECO:0000313" key="12">
    <source>
        <dbReference type="Proteomes" id="UP001291999"/>
    </source>
</evidence>
<dbReference type="InterPro" id="IPR036890">
    <property type="entry name" value="HATPase_C_sf"/>
</dbReference>
<evidence type="ECO:0000256" key="2">
    <source>
        <dbReference type="ARBA" id="ARBA00012438"/>
    </source>
</evidence>
<feature type="transmembrane region" description="Helical" evidence="9">
    <location>
        <begin position="202"/>
        <end position="222"/>
    </location>
</feature>
<dbReference type="Proteomes" id="UP001291999">
    <property type="component" value="Unassembled WGS sequence"/>
</dbReference>
<keyword evidence="3" id="KW-0808">Transferase</keyword>
<dbReference type="CDD" id="cd00075">
    <property type="entry name" value="HATPase"/>
    <property type="match status" value="1"/>
</dbReference>
<comment type="catalytic activity">
    <reaction evidence="1">
        <text>ATP + protein L-histidine = ADP + protein N-phospho-L-histidine.</text>
        <dbReference type="EC" id="2.7.13.3"/>
    </reaction>
</comment>
<gene>
    <name evidence="11" type="ORF">SFC79_02070</name>
</gene>
<dbReference type="Pfam" id="PF02518">
    <property type="entry name" value="HATPase_c"/>
    <property type="match status" value="1"/>
</dbReference>
<feature type="transmembrane region" description="Helical" evidence="9">
    <location>
        <begin position="12"/>
        <end position="32"/>
    </location>
</feature>
<evidence type="ECO:0000256" key="7">
    <source>
        <dbReference type="ARBA" id="ARBA00023012"/>
    </source>
</evidence>
<feature type="transmembrane region" description="Helical" evidence="9">
    <location>
        <begin position="52"/>
        <end position="70"/>
    </location>
</feature>
<keyword evidence="12" id="KW-1185">Reference proteome</keyword>
<dbReference type="PANTHER" id="PTHR42878:SF7">
    <property type="entry name" value="SENSOR HISTIDINE KINASE GLRK"/>
    <property type="match status" value="1"/>
</dbReference>
<dbReference type="SUPFAM" id="SSF55874">
    <property type="entry name" value="ATPase domain of HSP90 chaperone/DNA topoisomerase II/histidine kinase"/>
    <property type="match status" value="1"/>
</dbReference>
<evidence type="ECO:0000256" key="1">
    <source>
        <dbReference type="ARBA" id="ARBA00000085"/>
    </source>
</evidence>
<protein>
    <recommendedName>
        <fullName evidence="8">Sensor-like histidine kinase SenX3</fullName>
        <ecNumber evidence="2">2.7.13.3</ecNumber>
    </recommendedName>
</protein>
<feature type="domain" description="Histidine kinase" evidence="10">
    <location>
        <begin position="276"/>
        <end position="471"/>
    </location>
</feature>
<reference evidence="11 12" key="1">
    <citation type="submission" date="2023-11" db="EMBL/GenBank/DDBJ databases">
        <title>Novel species in genus Nocardioides.</title>
        <authorList>
            <person name="Zhou H."/>
        </authorList>
    </citation>
    <scope>NUCLEOTIDE SEQUENCE [LARGE SCALE GENOMIC DNA]</scope>
    <source>
        <strain evidence="11 12">S-58</strain>
    </source>
</reference>
<keyword evidence="9" id="KW-0472">Membrane</keyword>
<evidence type="ECO:0000313" key="11">
    <source>
        <dbReference type="EMBL" id="MDZ5660537.1"/>
    </source>
</evidence>
<dbReference type="RefSeq" id="WP_322423031.1">
    <property type="nucleotide sequence ID" value="NZ_JAXQPW010000001.1"/>
</dbReference>
<comment type="caution">
    <text evidence="11">The sequence shown here is derived from an EMBL/GenBank/DDBJ whole genome shotgun (WGS) entry which is preliminary data.</text>
</comment>
<keyword evidence="9" id="KW-0812">Transmembrane</keyword>
<organism evidence="11 12">
    <name type="scientific">Nocardioides renjunii</name>
    <dbReference type="NCBI Taxonomy" id="3095075"/>
    <lineage>
        <taxon>Bacteria</taxon>
        <taxon>Bacillati</taxon>
        <taxon>Actinomycetota</taxon>
        <taxon>Actinomycetes</taxon>
        <taxon>Propionibacteriales</taxon>
        <taxon>Nocardioidaceae</taxon>
        <taxon>Nocardioides</taxon>
    </lineage>
</organism>
<evidence type="ECO:0000256" key="5">
    <source>
        <dbReference type="ARBA" id="ARBA00022777"/>
    </source>
</evidence>
<keyword evidence="6 11" id="KW-0067">ATP-binding</keyword>
<sequence>MLERQWGNIRQRAGTVTTGVVTFLALVWVGSGSAHMWQLSPAVTAMPSLGDGVVSGVFVAGAACAAMVTWRRHAGPVTGWIVGTGALVAAQALVVTLLALQSAPPRGPVSLTLLVAAAVVGLATVVGPLLGLHRKGHVLDEGFTIGLGMGLVASGHLLLQFPIARPPSALMEVLIGVLVATHVAVVVLVLRQGALSPAMSALLVTTALVVVAGQLVHAFAGAHAGLDAAVTIARAATGAVWLTLAWVSLRRGLERDRRRINDFEHVLVSATRDHKERLHELRSTVAGLVTGSELMDRSDVPAEVRERLWCSLRRELDRMERLLSGQDDAATDIDLDEALGMILDLQRLKGRRVEFRSNGDVVRARFDALAEVVNVLMDNAVKHGGADTSLVEVVRRDEENVDIRVTDYGRGIPQDQRASIFEWGRRGSQSAGEGIGLHVAQRLMTEDGGSLRLAEPQAVGSSFVITLPRARRSPEAGPMTTGSTTHAVSDALTMEDGRAWRRSG</sequence>
<dbReference type="SMART" id="SM00387">
    <property type="entry name" value="HATPase_c"/>
    <property type="match status" value="1"/>
</dbReference>
<feature type="transmembrane region" description="Helical" evidence="9">
    <location>
        <begin position="143"/>
        <end position="163"/>
    </location>
</feature>